<comment type="caution">
    <text evidence="14">The sequence shown here is derived from an EMBL/GenBank/DDBJ whole genome shotgun (WGS) entry which is preliminary data.</text>
</comment>
<dbReference type="AlphaFoldDB" id="A0A139SSB9"/>
<dbReference type="Proteomes" id="UP000072660">
    <property type="component" value="Unassembled WGS sequence"/>
</dbReference>
<evidence type="ECO:0000256" key="4">
    <source>
        <dbReference type="ARBA" id="ARBA00023136"/>
    </source>
</evidence>
<dbReference type="PANTHER" id="PTHR30329">
    <property type="entry name" value="STATOR ELEMENT OF FLAGELLAR MOTOR COMPLEX"/>
    <property type="match status" value="1"/>
</dbReference>
<gene>
    <name evidence="9" type="primary">pal</name>
    <name evidence="14" type="ORF">AXE65_03140</name>
</gene>
<keyword evidence="2 9" id="KW-0132">Cell division</keyword>
<dbReference type="GO" id="GO:0009279">
    <property type="term" value="C:cell outer membrane"/>
    <property type="evidence" value="ECO:0007669"/>
    <property type="project" value="UniProtKB-SubCell"/>
</dbReference>
<keyword evidence="4 10" id="KW-0472">Membrane</keyword>
<feature type="region of interest" description="Disordered" evidence="11">
    <location>
        <begin position="27"/>
        <end position="78"/>
    </location>
</feature>
<evidence type="ECO:0000313" key="14">
    <source>
        <dbReference type="EMBL" id="KXU37489.1"/>
    </source>
</evidence>
<evidence type="ECO:0000256" key="12">
    <source>
        <dbReference type="SAM" id="SignalP"/>
    </source>
</evidence>
<dbReference type="InterPro" id="IPR036737">
    <property type="entry name" value="OmpA-like_sf"/>
</dbReference>
<keyword evidence="5" id="KW-0564">Palmitate</keyword>
<accession>A0A139SSB9</accession>
<evidence type="ECO:0000256" key="5">
    <source>
        <dbReference type="ARBA" id="ARBA00023139"/>
    </source>
</evidence>
<evidence type="ECO:0000256" key="8">
    <source>
        <dbReference type="ARBA" id="ARBA00023306"/>
    </source>
</evidence>
<dbReference type="InterPro" id="IPR050330">
    <property type="entry name" value="Bact_OuterMem_StrucFunc"/>
</dbReference>
<comment type="subcellular location">
    <subcellularLocation>
        <location evidence="1">Cell outer membrane</location>
    </subcellularLocation>
</comment>
<dbReference type="RefSeq" id="WP_068390660.1">
    <property type="nucleotide sequence ID" value="NZ_LSZO01000163.1"/>
</dbReference>
<evidence type="ECO:0000256" key="11">
    <source>
        <dbReference type="SAM" id="MobiDB-lite"/>
    </source>
</evidence>
<evidence type="ECO:0000313" key="15">
    <source>
        <dbReference type="Proteomes" id="UP000072660"/>
    </source>
</evidence>
<sequence>MELANFIKLAALTMLLALLAGCPTTRSGDTSTAVHETEGGGADASGLDGQSYGAGQDGSGGLYGQSGQDGSSARGGAGFSDEEAALRAITTFYFEYDSSELRPDAMRSLDVHARDLKASGARVALEGHTDERGTREYNMALGERRAKAVQRYLMLQGVAASQLEVVSWGEERPAVFGSDEYAWAQNRRVELRAQ</sequence>
<keyword evidence="15" id="KW-1185">Reference proteome</keyword>
<dbReference type="NCBIfam" id="TIGR02802">
    <property type="entry name" value="Pal_lipo"/>
    <property type="match status" value="1"/>
</dbReference>
<protein>
    <recommendedName>
        <fullName evidence="9">Peptidoglycan-associated protein</fullName>
    </recommendedName>
</protein>
<evidence type="ECO:0000256" key="6">
    <source>
        <dbReference type="ARBA" id="ARBA00023237"/>
    </source>
</evidence>
<evidence type="ECO:0000256" key="2">
    <source>
        <dbReference type="ARBA" id="ARBA00022618"/>
    </source>
</evidence>
<dbReference type="InterPro" id="IPR014169">
    <property type="entry name" value="Pal_lipo_C"/>
</dbReference>
<dbReference type="InterPro" id="IPR006664">
    <property type="entry name" value="OMP_bac"/>
</dbReference>
<dbReference type="CDD" id="cd07185">
    <property type="entry name" value="OmpA_C-like"/>
    <property type="match status" value="1"/>
</dbReference>
<dbReference type="PROSITE" id="PS51123">
    <property type="entry name" value="OMPA_2"/>
    <property type="match status" value="1"/>
</dbReference>
<evidence type="ECO:0000256" key="1">
    <source>
        <dbReference type="ARBA" id="ARBA00004442"/>
    </source>
</evidence>
<dbReference type="InterPro" id="IPR006690">
    <property type="entry name" value="OMPA-like_CS"/>
</dbReference>
<dbReference type="SUPFAM" id="SSF103088">
    <property type="entry name" value="OmpA-like"/>
    <property type="match status" value="1"/>
</dbReference>
<dbReference type="OrthoDB" id="9809164at2"/>
<feature type="domain" description="OmpA-like" evidence="13">
    <location>
        <begin position="81"/>
        <end position="194"/>
    </location>
</feature>
<keyword evidence="6" id="KW-0998">Cell outer membrane</keyword>
<dbReference type="Pfam" id="PF00691">
    <property type="entry name" value="OmpA"/>
    <property type="match status" value="1"/>
</dbReference>
<dbReference type="PROSITE" id="PS01068">
    <property type="entry name" value="OMPA_1"/>
    <property type="match status" value="1"/>
</dbReference>
<comment type="similarity">
    <text evidence="9">Belongs to the Pal lipoprotein family.</text>
</comment>
<evidence type="ECO:0000256" key="3">
    <source>
        <dbReference type="ARBA" id="ARBA00022729"/>
    </source>
</evidence>
<evidence type="ECO:0000256" key="10">
    <source>
        <dbReference type="PROSITE-ProRule" id="PRU00473"/>
    </source>
</evidence>
<evidence type="ECO:0000259" key="13">
    <source>
        <dbReference type="PROSITE" id="PS51123"/>
    </source>
</evidence>
<dbReference type="Gene3D" id="3.30.1330.60">
    <property type="entry name" value="OmpA-like domain"/>
    <property type="match status" value="1"/>
</dbReference>
<evidence type="ECO:0000256" key="7">
    <source>
        <dbReference type="ARBA" id="ARBA00023288"/>
    </source>
</evidence>
<comment type="function">
    <text evidence="9">Part of the Tol-Pal system, which plays a role in outer membrane invagination during cell division and is important for maintaining outer membrane integrity.</text>
</comment>
<dbReference type="PRINTS" id="PR01021">
    <property type="entry name" value="OMPADOMAIN"/>
</dbReference>
<keyword evidence="7" id="KW-0449">Lipoprotein</keyword>
<keyword evidence="8 9" id="KW-0131">Cell cycle</keyword>
<dbReference type="InterPro" id="IPR039001">
    <property type="entry name" value="Pal"/>
</dbReference>
<organism evidence="14 15">
    <name type="scientific">Ventosimonas gracilis</name>
    <dbReference type="NCBI Taxonomy" id="1680762"/>
    <lineage>
        <taxon>Bacteria</taxon>
        <taxon>Pseudomonadati</taxon>
        <taxon>Pseudomonadota</taxon>
        <taxon>Gammaproteobacteria</taxon>
        <taxon>Pseudomonadales</taxon>
        <taxon>Ventosimonadaceae</taxon>
        <taxon>Ventosimonas</taxon>
    </lineage>
</organism>
<proteinExistence type="inferred from homology"/>
<dbReference type="EMBL" id="LSZO01000163">
    <property type="protein sequence ID" value="KXU37489.1"/>
    <property type="molecule type" value="Genomic_DNA"/>
</dbReference>
<comment type="subunit">
    <text evidence="9">The Tol-Pal system is composed of five core proteins: the inner membrane proteins TolA, TolQ and TolR, the periplasmic protein TolB and the outer membrane protein Pal. They form a network linking the inner and outer membranes and the peptidoglycan layer.</text>
</comment>
<evidence type="ECO:0000256" key="9">
    <source>
        <dbReference type="HAMAP-Rule" id="MF_02204"/>
    </source>
</evidence>
<dbReference type="PANTHER" id="PTHR30329:SF21">
    <property type="entry name" value="LIPOPROTEIN YIAD-RELATED"/>
    <property type="match status" value="1"/>
</dbReference>
<feature type="chain" id="PRO_5007299442" description="Peptidoglycan-associated protein" evidence="12">
    <location>
        <begin position="28"/>
        <end position="194"/>
    </location>
</feature>
<dbReference type="GO" id="GO:0051301">
    <property type="term" value="P:cell division"/>
    <property type="evidence" value="ECO:0007669"/>
    <property type="project" value="UniProtKB-UniRule"/>
</dbReference>
<feature type="compositionally biased region" description="Gly residues" evidence="11">
    <location>
        <begin position="55"/>
        <end position="64"/>
    </location>
</feature>
<reference evidence="14 15" key="1">
    <citation type="submission" date="2016-02" db="EMBL/GenBank/DDBJ databases">
        <authorList>
            <person name="Wen L."/>
            <person name="He K."/>
            <person name="Yang H."/>
        </authorList>
    </citation>
    <scope>NUCLEOTIDE SEQUENCE [LARGE SCALE GENOMIC DNA]</scope>
    <source>
        <strain evidence="14 15">CV58</strain>
    </source>
</reference>
<feature type="signal peptide" evidence="12">
    <location>
        <begin position="1"/>
        <end position="27"/>
    </location>
</feature>
<name>A0A139SSB9_9GAMM</name>
<dbReference type="HAMAP" id="MF_02204">
    <property type="entry name" value="Pal"/>
    <property type="match status" value="1"/>
</dbReference>
<dbReference type="InterPro" id="IPR006665">
    <property type="entry name" value="OmpA-like"/>
</dbReference>
<keyword evidence="3 12" id="KW-0732">Signal</keyword>